<dbReference type="SMART" id="SM00059">
    <property type="entry name" value="FN2"/>
    <property type="match status" value="1"/>
</dbReference>
<dbReference type="GO" id="GO:0008201">
    <property type="term" value="F:heparin binding"/>
    <property type="evidence" value="ECO:0007669"/>
    <property type="project" value="TreeGrafter"/>
</dbReference>
<feature type="signal peptide" evidence="7">
    <location>
        <begin position="1"/>
        <end position="16"/>
    </location>
</feature>
<proteinExistence type="inferred from homology"/>
<dbReference type="InterPro" id="IPR036943">
    <property type="entry name" value="FN_type2_sf"/>
</dbReference>
<reference evidence="9" key="1">
    <citation type="submission" date="2025-08" db="UniProtKB">
        <authorList>
            <consortium name="Ensembl"/>
        </authorList>
    </citation>
    <scope>IDENTIFICATION</scope>
</reference>
<dbReference type="InterPro" id="IPR000562">
    <property type="entry name" value="FN_type2_dom"/>
</dbReference>
<dbReference type="GeneTree" id="ENSGT01040000241922"/>
<dbReference type="Proteomes" id="UP000694421">
    <property type="component" value="Unplaced"/>
</dbReference>
<keyword evidence="5" id="KW-1015">Disulfide bond</keyword>
<comment type="similarity">
    <text evidence="2">Belongs to the seminal plasma protein family.</text>
</comment>
<protein>
    <recommendedName>
        <fullName evidence="8">Fibronectin type-II domain-containing protein</fullName>
    </recommendedName>
</protein>
<evidence type="ECO:0000256" key="2">
    <source>
        <dbReference type="ARBA" id="ARBA00010011"/>
    </source>
</evidence>
<dbReference type="CDD" id="cd00062">
    <property type="entry name" value="FN2"/>
    <property type="match status" value="1"/>
</dbReference>
<comment type="caution">
    <text evidence="6">Lacks conserved residue(s) required for the propagation of feature annotation.</text>
</comment>
<organism evidence="9 10">
    <name type="scientific">Salvator merianae</name>
    <name type="common">Argentine black and white tegu</name>
    <name type="synonym">Tupinambis merianae</name>
    <dbReference type="NCBI Taxonomy" id="96440"/>
    <lineage>
        <taxon>Eukaryota</taxon>
        <taxon>Metazoa</taxon>
        <taxon>Chordata</taxon>
        <taxon>Craniata</taxon>
        <taxon>Vertebrata</taxon>
        <taxon>Euteleostomi</taxon>
        <taxon>Lepidosauria</taxon>
        <taxon>Squamata</taxon>
        <taxon>Bifurcata</taxon>
        <taxon>Unidentata</taxon>
        <taxon>Episquamata</taxon>
        <taxon>Laterata</taxon>
        <taxon>Teiioidea</taxon>
        <taxon>Teiidae</taxon>
        <taxon>Salvator</taxon>
    </lineage>
</organism>
<dbReference type="PROSITE" id="PS00023">
    <property type="entry name" value="FN2_1"/>
    <property type="match status" value="1"/>
</dbReference>
<keyword evidence="7" id="KW-0732">Signal</keyword>
<name>A0A8D0E4J9_SALMN</name>
<dbReference type="FunFam" id="2.10.10.10:FF:000011">
    <property type="entry name" value="Uncharacterized protein"/>
    <property type="match status" value="1"/>
</dbReference>
<dbReference type="Gene3D" id="2.10.10.10">
    <property type="entry name" value="Fibronectin, type II, collagen-binding"/>
    <property type="match status" value="1"/>
</dbReference>
<dbReference type="GO" id="GO:0009986">
    <property type="term" value="C:cell surface"/>
    <property type="evidence" value="ECO:0007669"/>
    <property type="project" value="TreeGrafter"/>
</dbReference>
<keyword evidence="10" id="KW-1185">Reference proteome</keyword>
<dbReference type="GO" id="GO:0048240">
    <property type="term" value="P:sperm capacitation"/>
    <property type="evidence" value="ECO:0007669"/>
    <property type="project" value="TreeGrafter"/>
</dbReference>
<evidence type="ECO:0000256" key="5">
    <source>
        <dbReference type="ARBA" id="ARBA00023157"/>
    </source>
</evidence>
<evidence type="ECO:0000256" key="6">
    <source>
        <dbReference type="PROSITE-ProRule" id="PRU00479"/>
    </source>
</evidence>
<accession>A0A8D0E4J9</accession>
<dbReference type="PANTHER" id="PTHR22918">
    <property type="entry name" value="SEMINAL PLASMA PROTEIN"/>
    <property type="match status" value="1"/>
</dbReference>
<evidence type="ECO:0000256" key="1">
    <source>
        <dbReference type="ARBA" id="ARBA00004613"/>
    </source>
</evidence>
<dbReference type="PANTHER" id="PTHR22918:SF1">
    <property type="entry name" value="FIBRONECTIN TYPE-II DOMAIN-CONTAINING PROTEIN"/>
    <property type="match status" value="1"/>
</dbReference>
<evidence type="ECO:0000256" key="4">
    <source>
        <dbReference type="ARBA" id="ARBA00022737"/>
    </source>
</evidence>
<evidence type="ECO:0000259" key="8">
    <source>
        <dbReference type="PROSITE" id="PS51092"/>
    </source>
</evidence>
<evidence type="ECO:0000313" key="10">
    <source>
        <dbReference type="Proteomes" id="UP000694421"/>
    </source>
</evidence>
<dbReference type="Ensembl" id="ENSSMRT00000031025.1">
    <property type="protein sequence ID" value="ENSSMRP00000026546.1"/>
    <property type="gene ID" value="ENSSMRG00000020510.1"/>
</dbReference>
<evidence type="ECO:0000313" key="9">
    <source>
        <dbReference type="Ensembl" id="ENSSMRP00000026546.1"/>
    </source>
</evidence>
<keyword evidence="4" id="KW-0677">Repeat</keyword>
<dbReference type="SUPFAM" id="SSF57440">
    <property type="entry name" value="Kringle-like"/>
    <property type="match status" value="1"/>
</dbReference>
<sequence>KTEWSLFVFISLEVNAHFVLFSPEYGGNSGGKPCIFPFVYKNRTYYTCTEEERESFWCATTRNYDQDLEWSYCADISKTIMERWVGGTIIAK</sequence>
<dbReference type="InterPro" id="IPR051666">
    <property type="entry name" value="SP_Capacitation_Regulator"/>
</dbReference>
<keyword evidence="3" id="KW-0964">Secreted</keyword>
<dbReference type="PROSITE" id="PS51092">
    <property type="entry name" value="FN2_2"/>
    <property type="match status" value="1"/>
</dbReference>
<feature type="chain" id="PRO_5034651100" description="Fibronectin type-II domain-containing protein" evidence="7">
    <location>
        <begin position="17"/>
        <end position="92"/>
    </location>
</feature>
<feature type="domain" description="Fibronectin type-II" evidence="8">
    <location>
        <begin position="29"/>
        <end position="75"/>
    </location>
</feature>
<dbReference type="AlphaFoldDB" id="A0A8D0E4J9"/>
<dbReference type="Pfam" id="PF00040">
    <property type="entry name" value="fn2"/>
    <property type="match status" value="1"/>
</dbReference>
<comment type="subcellular location">
    <subcellularLocation>
        <location evidence="1">Secreted</location>
    </subcellularLocation>
</comment>
<dbReference type="InterPro" id="IPR013806">
    <property type="entry name" value="Kringle-like"/>
</dbReference>
<dbReference type="PRINTS" id="PR00013">
    <property type="entry name" value="FNTYPEII"/>
</dbReference>
<evidence type="ECO:0000256" key="3">
    <source>
        <dbReference type="ARBA" id="ARBA00022525"/>
    </source>
</evidence>
<dbReference type="GO" id="GO:0005576">
    <property type="term" value="C:extracellular region"/>
    <property type="evidence" value="ECO:0007669"/>
    <property type="project" value="UniProtKB-SubCell"/>
</dbReference>
<reference evidence="9" key="2">
    <citation type="submission" date="2025-09" db="UniProtKB">
        <authorList>
            <consortium name="Ensembl"/>
        </authorList>
    </citation>
    <scope>IDENTIFICATION</scope>
</reference>
<evidence type="ECO:0000256" key="7">
    <source>
        <dbReference type="SAM" id="SignalP"/>
    </source>
</evidence>